<evidence type="ECO:0000256" key="1">
    <source>
        <dbReference type="ARBA" id="ARBA00022598"/>
    </source>
</evidence>
<dbReference type="GO" id="GO:0006430">
    <property type="term" value="P:lysyl-tRNA aminoacylation"/>
    <property type="evidence" value="ECO:0007669"/>
    <property type="project" value="TreeGrafter"/>
</dbReference>
<dbReference type="InterPro" id="IPR004364">
    <property type="entry name" value="Aa-tRNA-synt_II"/>
</dbReference>
<dbReference type="PANTHER" id="PTHR42918">
    <property type="entry name" value="LYSYL-TRNA SYNTHETASE"/>
    <property type="match status" value="1"/>
</dbReference>
<accession>D9PIG4</accession>
<sequence length="111" mass="12828">MAGFELSNHYAELVNPIIQRKLLEEQMKAREKGDIEAMEMNNEFITAMEYGMPPMTGAGIGIDRLVGIFTEQNNLRDTVLFPIMKPVEEKISKSQLKKLADKKRREEREKE</sequence>
<dbReference type="Gene3D" id="3.30.930.10">
    <property type="entry name" value="Bira Bifunctional Protein, Domain 2"/>
    <property type="match status" value="1"/>
</dbReference>
<protein>
    <submittedName>
        <fullName evidence="6">Lysyl-tRNA synthetase</fullName>
        <ecNumber evidence="6">6.1.1.6</ecNumber>
    </submittedName>
</protein>
<dbReference type="EMBL" id="ADZX01000431">
    <property type="protein sequence ID" value="EFK96647.1"/>
    <property type="molecule type" value="Genomic_DNA"/>
</dbReference>
<dbReference type="InterPro" id="IPR006195">
    <property type="entry name" value="aa-tRNA-synth_II"/>
</dbReference>
<dbReference type="Pfam" id="PF00152">
    <property type="entry name" value="tRNA-synt_2"/>
    <property type="match status" value="1"/>
</dbReference>
<reference evidence="6" key="1">
    <citation type="submission" date="2010-07" db="EMBL/GenBank/DDBJ databases">
        <authorList>
            <consortium name="CONSOLIDER consortium CSD2007-00005"/>
            <person name="Guazzaroni M.-E."/>
            <person name="Richter M."/>
            <person name="Garcia-Salamanca A."/>
            <person name="Yarza P."/>
            <person name="Ferrer M."/>
        </authorList>
    </citation>
    <scope>NUCLEOTIDE SEQUENCE</scope>
</reference>
<evidence type="ECO:0000313" key="6">
    <source>
        <dbReference type="EMBL" id="EFK96647.1"/>
    </source>
</evidence>
<keyword evidence="1 6" id="KW-0436">Ligase</keyword>
<dbReference type="PANTHER" id="PTHR42918:SF15">
    <property type="entry name" value="LYSINE--TRNA LIGASE, CHLOROPLASTIC_MITOCHONDRIAL"/>
    <property type="match status" value="1"/>
</dbReference>
<keyword evidence="2" id="KW-0547">Nucleotide-binding</keyword>
<reference evidence="6" key="2">
    <citation type="journal article" date="2011" name="Microb. Ecol.">
        <title>Taxonomic and Functional Metagenomic Profiling of the Microbial Community in the Anoxic Sediment of a Sub-saline Shallow Lake (Laguna de Carrizo, Central Spain).</title>
        <authorList>
            <person name="Ferrer M."/>
            <person name="Guazzaroni M.E."/>
            <person name="Richter M."/>
            <person name="Garcia-Salamanca A."/>
            <person name="Yarza P."/>
            <person name="Suarez-Suarez A."/>
            <person name="Solano J."/>
            <person name="Alcaide M."/>
            <person name="van Dillewijn P."/>
            <person name="Molina-Henares M.A."/>
            <person name="Lopez-Cortes N."/>
            <person name="Al-Ramahi Y."/>
            <person name="Guerrero C."/>
            <person name="Acosta A."/>
            <person name="de Eugenio L.I."/>
            <person name="Martinez V."/>
            <person name="Marques S."/>
            <person name="Rojo F."/>
            <person name="Santero E."/>
            <person name="Genilloud O."/>
            <person name="Perez-Perez J."/>
            <person name="Rossello-Mora R."/>
            <person name="Ramos J.L."/>
        </authorList>
    </citation>
    <scope>NUCLEOTIDE SEQUENCE</scope>
</reference>
<keyword evidence="6" id="KW-0030">Aminoacyl-tRNA synthetase</keyword>
<dbReference type="GO" id="GO:0005524">
    <property type="term" value="F:ATP binding"/>
    <property type="evidence" value="ECO:0007669"/>
    <property type="project" value="InterPro"/>
</dbReference>
<evidence type="ECO:0000259" key="5">
    <source>
        <dbReference type="PROSITE" id="PS50862"/>
    </source>
</evidence>
<name>D9PIG4_9ZZZZ</name>
<evidence type="ECO:0000256" key="4">
    <source>
        <dbReference type="SAM" id="MobiDB-lite"/>
    </source>
</evidence>
<dbReference type="EC" id="6.1.1.6" evidence="6"/>
<feature type="region of interest" description="Disordered" evidence="4">
    <location>
        <begin position="92"/>
        <end position="111"/>
    </location>
</feature>
<comment type="caution">
    <text evidence="6">The sequence shown here is derived from an EMBL/GenBank/DDBJ whole genome shotgun (WGS) entry which is preliminary data.</text>
</comment>
<keyword evidence="3" id="KW-0067">ATP-binding</keyword>
<evidence type="ECO:0000256" key="2">
    <source>
        <dbReference type="ARBA" id="ARBA00022741"/>
    </source>
</evidence>
<gene>
    <name evidence="6" type="primary">lysS</name>
    <name evidence="6" type="ORF">LDC_1322</name>
</gene>
<dbReference type="SUPFAM" id="SSF55681">
    <property type="entry name" value="Class II aaRS and biotin synthetases"/>
    <property type="match status" value="1"/>
</dbReference>
<dbReference type="GO" id="GO:0004824">
    <property type="term" value="F:lysine-tRNA ligase activity"/>
    <property type="evidence" value="ECO:0007669"/>
    <property type="project" value="UniProtKB-EC"/>
</dbReference>
<proteinExistence type="predicted"/>
<organism evidence="6">
    <name type="scientific">sediment metagenome</name>
    <dbReference type="NCBI Taxonomy" id="749907"/>
    <lineage>
        <taxon>unclassified sequences</taxon>
        <taxon>metagenomes</taxon>
        <taxon>ecological metagenomes</taxon>
    </lineage>
</organism>
<dbReference type="GO" id="GO:0000049">
    <property type="term" value="F:tRNA binding"/>
    <property type="evidence" value="ECO:0007669"/>
    <property type="project" value="TreeGrafter"/>
</dbReference>
<evidence type="ECO:0000256" key="3">
    <source>
        <dbReference type="ARBA" id="ARBA00022840"/>
    </source>
</evidence>
<dbReference type="AlphaFoldDB" id="D9PIG4"/>
<dbReference type="PROSITE" id="PS50862">
    <property type="entry name" value="AA_TRNA_LIGASE_II"/>
    <property type="match status" value="1"/>
</dbReference>
<dbReference type="InterPro" id="IPR045864">
    <property type="entry name" value="aa-tRNA-synth_II/BPL/LPL"/>
</dbReference>
<feature type="domain" description="Aminoacyl-transfer RNA synthetases class-II family profile" evidence="5">
    <location>
        <begin position="49"/>
        <end position="86"/>
    </location>
</feature>
<dbReference type="GO" id="GO:0005829">
    <property type="term" value="C:cytosol"/>
    <property type="evidence" value="ECO:0007669"/>
    <property type="project" value="TreeGrafter"/>
</dbReference>